<dbReference type="PROSITE" id="PS00688">
    <property type="entry name" value="SIGMA54_INTERACT_3"/>
    <property type="match status" value="1"/>
</dbReference>
<dbReference type="RefSeq" id="WP_059176014.1">
    <property type="nucleotide sequence ID" value="NZ_BCNO01000001.1"/>
</dbReference>
<evidence type="ECO:0000256" key="5">
    <source>
        <dbReference type="ARBA" id="ARBA00023015"/>
    </source>
</evidence>
<dbReference type="InterPro" id="IPR002197">
    <property type="entry name" value="HTH_Fis"/>
</dbReference>
<dbReference type="GO" id="GO:0043565">
    <property type="term" value="F:sequence-specific DNA binding"/>
    <property type="evidence" value="ECO:0007669"/>
    <property type="project" value="InterPro"/>
</dbReference>
<keyword evidence="6 11" id="KW-0238">DNA-binding</keyword>
<dbReference type="Pfam" id="PF00072">
    <property type="entry name" value="Response_reg"/>
    <property type="match status" value="1"/>
</dbReference>
<dbReference type="EMBL" id="BCNO01000001">
    <property type="protein sequence ID" value="GAQ94578.1"/>
    <property type="molecule type" value="Genomic_DNA"/>
</dbReference>
<protein>
    <submittedName>
        <fullName evidence="11">DNA-binding transcriptional response regulator, NtrC family</fullName>
    </submittedName>
</protein>
<dbReference type="FunFam" id="3.40.50.2300:FF:000018">
    <property type="entry name" value="DNA-binding transcriptional regulator NtrC"/>
    <property type="match status" value="1"/>
</dbReference>
<dbReference type="InterPro" id="IPR025662">
    <property type="entry name" value="Sigma_54_int_dom_ATP-bd_1"/>
</dbReference>
<feature type="domain" description="Response regulatory" evidence="10">
    <location>
        <begin position="4"/>
        <end position="118"/>
    </location>
</feature>
<accession>A0A0U9HQZ2</accession>
<dbReference type="Gene3D" id="3.40.50.2300">
    <property type="match status" value="1"/>
</dbReference>
<dbReference type="Gene3D" id="1.10.10.60">
    <property type="entry name" value="Homeodomain-like"/>
    <property type="match status" value="1"/>
</dbReference>
<keyword evidence="12" id="KW-1185">Reference proteome</keyword>
<evidence type="ECO:0000259" key="10">
    <source>
        <dbReference type="PROSITE" id="PS50110"/>
    </source>
</evidence>
<dbReference type="InterPro" id="IPR002078">
    <property type="entry name" value="Sigma_54_int"/>
</dbReference>
<dbReference type="PROSITE" id="PS50045">
    <property type="entry name" value="SIGMA54_INTERACT_4"/>
    <property type="match status" value="1"/>
</dbReference>
<dbReference type="Gene3D" id="1.10.8.60">
    <property type="match status" value="1"/>
</dbReference>
<dbReference type="PROSITE" id="PS00675">
    <property type="entry name" value="SIGMA54_INTERACT_1"/>
    <property type="match status" value="1"/>
</dbReference>
<dbReference type="Pfam" id="PF02954">
    <property type="entry name" value="HTH_8"/>
    <property type="match status" value="1"/>
</dbReference>
<dbReference type="FunFam" id="3.40.50.300:FF:000006">
    <property type="entry name" value="DNA-binding transcriptional regulator NtrC"/>
    <property type="match status" value="1"/>
</dbReference>
<dbReference type="PROSITE" id="PS50110">
    <property type="entry name" value="RESPONSE_REGULATORY"/>
    <property type="match status" value="1"/>
</dbReference>
<dbReference type="InterPro" id="IPR025943">
    <property type="entry name" value="Sigma_54_int_dom_ATP-bd_2"/>
</dbReference>
<dbReference type="GO" id="GO:0006355">
    <property type="term" value="P:regulation of DNA-templated transcription"/>
    <property type="evidence" value="ECO:0007669"/>
    <property type="project" value="InterPro"/>
</dbReference>
<dbReference type="PANTHER" id="PTHR32071:SF57">
    <property type="entry name" value="C4-DICARBOXYLATE TRANSPORT TRANSCRIPTIONAL REGULATORY PROTEIN DCTD"/>
    <property type="match status" value="1"/>
</dbReference>
<dbReference type="Pfam" id="PF25601">
    <property type="entry name" value="AAA_lid_14"/>
    <property type="match status" value="1"/>
</dbReference>
<dbReference type="GO" id="GO:0005524">
    <property type="term" value="F:ATP binding"/>
    <property type="evidence" value="ECO:0007669"/>
    <property type="project" value="UniProtKB-KW"/>
</dbReference>
<keyword evidence="3" id="KW-0067">ATP-binding</keyword>
<keyword evidence="4" id="KW-0902">Two-component regulatory system</keyword>
<keyword evidence="5" id="KW-0805">Transcription regulation</keyword>
<evidence type="ECO:0000256" key="7">
    <source>
        <dbReference type="ARBA" id="ARBA00023163"/>
    </source>
</evidence>
<evidence type="ECO:0000313" key="11">
    <source>
        <dbReference type="EMBL" id="GAQ94578.1"/>
    </source>
</evidence>
<evidence type="ECO:0000256" key="3">
    <source>
        <dbReference type="ARBA" id="ARBA00022840"/>
    </source>
</evidence>
<dbReference type="CDD" id="cd00009">
    <property type="entry name" value="AAA"/>
    <property type="match status" value="1"/>
</dbReference>
<keyword evidence="7" id="KW-0804">Transcription</keyword>
<keyword evidence="2" id="KW-0547">Nucleotide-binding</keyword>
<sequence length="456" mass="51878">MKERILIVEDDPAMNLGMYHFLRSSGYEVKSCEDGTKALEIIESDKFDIAIIDLKLPGVDGLTLLKHIKSKSPQTGVIIITAFAEVKTAVQAIKDGAFDYIAKPFTNEELFLVIQRFSKFRSLEKEVRYLTELVKKKEGFEEIICSSPAMKEILDKIDVVAKTDVPVLIQGESGTGKELIANEIQRRSLRKDKPYIKINCAAIPETLFESELFGYEKGAFTGASEKKKGKFELANGGTLFFDEIGDMPVSLQAKLLRVIEEGSVYPLGGKEPVKIDVRCIYATSKNLKELIKNEKFREDLFYRINVIPIVIPPLRERKDDIPPLIDHFLKNFSEKYGKKNITMSSSAYEVLLRYDYPGNVRELKHVIERAVLLSKDGVIDIKHLPEEFYKVESFQKQCFSGNLSLKECLENFEKSIILRALQECGWKKSEAAKKLGISRKALWEKIKLYRIKGPDL</sequence>
<dbReference type="PANTHER" id="PTHR32071">
    <property type="entry name" value="TRANSCRIPTIONAL REGULATORY PROTEIN"/>
    <property type="match status" value="1"/>
</dbReference>
<dbReference type="InterPro" id="IPR011006">
    <property type="entry name" value="CheY-like_superfamily"/>
</dbReference>
<comment type="caution">
    <text evidence="11">The sequence shown here is derived from an EMBL/GenBank/DDBJ whole genome shotgun (WGS) entry which is preliminary data.</text>
</comment>
<dbReference type="InterPro" id="IPR009057">
    <property type="entry name" value="Homeodomain-like_sf"/>
</dbReference>
<dbReference type="STRING" id="86166.TAGGR_1762"/>
<evidence type="ECO:0000256" key="1">
    <source>
        <dbReference type="ARBA" id="ARBA00022553"/>
    </source>
</evidence>
<feature type="modified residue" description="4-aspartylphosphate" evidence="8">
    <location>
        <position position="53"/>
    </location>
</feature>
<evidence type="ECO:0000256" key="8">
    <source>
        <dbReference type="PROSITE-ProRule" id="PRU00169"/>
    </source>
</evidence>
<dbReference type="Pfam" id="PF00158">
    <property type="entry name" value="Sigma54_activat"/>
    <property type="match status" value="1"/>
</dbReference>
<feature type="domain" description="Sigma-54 factor interaction" evidence="9">
    <location>
        <begin position="143"/>
        <end position="372"/>
    </location>
</feature>
<evidence type="ECO:0000256" key="4">
    <source>
        <dbReference type="ARBA" id="ARBA00023012"/>
    </source>
</evidence>
<dbReference type="Proteomes" id="UP000054976">
    <property type="component" value="Unassembled WGS sequence"/>
</dbReference>
<dbReference type="InterPro" id="IPR058031">
    <property type="entry name" value="AAA_lid_NorR"/>
</dbReference>
<dbReference type="InterPro" id="IPR003593">
    <property type="entry name" value="AAA+_ATPase"/>
</dbReference>
<evidence type="ECO:0000256" key="2">
    <source>
        <dbReference type="ARBA" id="ARBA00022741"/>
    </source>
</evidence>
<dbReference type="InterPro" id="IPR027417">
    <property type="entry name" value="P-loop_NTPase"/>
</dbReference>
<keyword evidence="1 8" id="KW-0597">Phosphoprotein</keyword>
<dbReference type="InterPro" id="IPR001789">
    <property type="entry name" value="Sig_transdc_resp-reg_receiver"/>
</dbReference>
<evidence type="ECO:0000259" key="9">
    <source>
        <dbReference type="PROSITE" id="PS50045"/>
    </source>
</evidence>
<dbReference type="GO" id="GO:0000160">
    <property type="term" value="P:phosphorelay signal transduction system"/>
    <property type="evidence" value="ECO:0007669"/>
    <property type="project" value="UniProtKB-KW"/>
</dbReference>
<dbReference type="OrthoDB" id="9802354at2"/>
<organism evidence="11 12">
    <name type="scientific">Thermodesulfovibrio aggregans</name>
    <dbReference type="NCBI Taxonomy" id="86166"/>
    <lineage>
        <taxon>Bacteria</taxon>
        <taxon>Pseudomonadati</taxon>
        <taxon>Nitrospirota</taxon>
        <taxon>Thermodesulfovibrionia</taxon>
        <taxon>Thermodesulfovibrionales</taxon>
        <taxon>Thermodesulfovibrionaceae</taxon>
        <taxon>Thermodesulfovibrio</taxon>
    </lineage>
</organism>
<dbReference type="Gene3D" id="3.40.50.300">
    <property type="entry name" value="P-loop containing nucleotide triphosphate hydrolases"/>
    <property type="match status" value="1"/>
</dbReference>
<dbReference type="SUPFAM" id="SSF52540">
    <property type="entry name" value="P-loop containing nucleoside triphosphate hydrolases"/>
    <property type="match status" value="1"/>
</dbReference>
<evidence type="ECO:0000256" key="6">
    <source>
        <dbReference type="ARBA" id="ARBA00023125"/>
    </source>
</evidence>
<dbReference type="AlphaFoldDB" id="A0A0U9HQZ2"/>
<dbReference type="SUPFAM" id="SSF46689">
    <property type="entry name" value="Homeodomain-like"/>
    <property type="match status" value="1"/>
</dbReference>
<dbReference type="PRINTS" id="PR01590">
    <property type="entry name" value="HTHFIS"/>
</dbReference>
<dbReference type="SUPFAM" id="SSF52172">
    <property type="entry name" value="CheY-like"/>
    <property type="match status" value="1"/>
</dbReference>
<gene>
    <name evidence="11" type="ORF">TAGGR_1762</name>
</gene>
<dbReference type="PROSITE" id="PS00676">
    <property type="entry name" value="SIGMA54_INTERACT_2"/>
    <property type="match status" value="1"/>
</dbReference>
<dbReference type="InterPro" id="IPR025944">
    <property type="entry name" value="Sigma_54_int_dom_CS"/>
</dbReference>
<dbReference type="SMART" id="SM00448">
    <property type="entry name" value="REC"/>
    <property type="match status" value="1"/>
</dbReference>
<reference evidence="12" key="1">
    <citation type="submission" date="2016-01" db="EMBL/GenBank/DDBJ databases">
        <title>Draft genome sequence of Thermodesulfovibrio aggregans strain TGE-P1.</title>
        <authorList>
            <person name="Sekiguchi Y."/>
            <person name="Ohashi A."/>
            <person name="Matsuura N."/>
            <person name="Tourlousse M.D."/>
        </authorList>
    </citation>
    <scope>NUCLEOTIDE SEQUENCE [LARGE SCALE GENOMIC DNA]</scope>
    <source>
        <strain evidence="12">TGE-P1</strain>
    </source>
</reference>
<proteinExistence type="predicted"/>
<dbReference type="SMART" id="SM00382">
    <property type="entry name" value="AAA"/>
    <property type="match status" value="1"/>
</dbReference>
<evidence type="ECO:0000313" key="12">
    <source>
        <dbReference type="Proteomes" id="UP000054976"/>
    </source>
</evidence>
<name>A0A0U9HQZ2_9BACT</name>